<feature type="transmembrane region" description="Helical" evidence="1">
    <location>
        <begin position="235"/>
        <end position="256"/>
    </location>
</feature>
<sequence>MLISFKTKTINWEDFLALFFCIIVYLFSMYTGKLSPDSANYLIMATPSVDGYLCQYNGELWGVYACGYSVLIYALDLLSGLGSYESSKLLNVLVLFFLYLVFSHIFESKKLSLLLTFTPFNILIAFFTWSENVVILSFAIYILVLMRAKSKEKLDLVTYVGVFVAIIIGCFSRFAFAPFSVVLFLAGFTLLGKKNLRIFPVFLVCALLFVVYKYFASFNDMERLIAPESFDWLLYSFFTFVSVYTFKHITLLIPLLFTRKTRSFKTNIQTKNRNWFLFFAVCGLGYLMISLTMRAIVHYDFYNVRTVGFGVSLLYSSSLIYLYDRLGVWSKKHLLVYFLLMQLVFTIFNPHAVKNIFEGKYKELEYINNLIEKQQHTRDSISITFGRFDDSRVPGTSIKRFNLENPNTFIRGIPGAPYARKLDIDEFRELLDGSSCQLYFPPDYTLAQLEQRLYQKYKVGFDEYILKYDEELIEFFIQKFITGDNSCY</sequence>
<organism evidence="2 3">
    <name type="scientific">Vibrio paucivorans</name>
    <dbReference type="NCBI Taxonomy" id="2829489"/>
    <lineage>
        <taxon>Bacteria</taxon>
        <taxon>Pseudomonadati</taxon>
        <taxon>Pseudomonadota</taxon>
        <taxon>Gammaproteobacteria</taxon>
        <taxon>Vibrionales</taxon>
        <taxon>Vibrionaceae</taxon>
        <taxon>Vibrio</taxon>
    </lineage>
</organism>
<feature type="transmembrane region" description="Helical" evidence="1">
    <location>
        <begin position="334"/>
        <end position="353"/>
    </location>
</feature>
<feature type="transmembrane region" description="Helical" evidence="1">
    <location>
        <begin position="89"/>
        <end position="106"/>
    </location>
</feature>
<dbReference type="AlphaFoldDB" id="A0A9X3HR15"/>
<keyword evidence="1" id="KW-0812">Transmembrane</keyword>
<keyword evidence="1" id="KW-1133">Transmembrane helix</keyword>
<feature type="transmembrane region" description="Helical" evidence="1">
    <location>
        <begin position="12"/>
        <end position="30"/>
    </location>
</feature>
<accession>A0A9X3HR15</accession>
<gene>
    <name evidence="2" type="ORF">MD483_07285</name>
</gene>
<evidence type="ECO:0000313" key="2">
    <source>
        <dbReference type="EMBL" id="MCW8333624.1"/>
    </source>
</evidence>
<feature type="transmembrane region" description="Helical" evidence="1">
    <location>
        <begin position="113"/>
        <end position="144"/>
    </location>
</feature>
<dbReference type="RefSeq" id="WP_265687134.1">
    <property type="nucleotide sequence ID" value="NZ_JAKRRX010000029.1"/>
</dbReference>
<evidence type="ECO:0000256" key="1">
    <source>
        <dbReference type="SAM" id="Phobius"/>
    </source>
</evidence>
<keyword evidence="1" id="KW-0472">Membrane</keyword>
<protein>
    <submittedName>
        <fullName evidence="2">Uncharacterized protein</fullName>
    </submittedName>
</protein>
<feature type="transmembrane region" description="Helical" evidence="1">
    <location>
        <begin position="302"/>
        <end position="322"/>
    </location>
</feature>
<feature type="transmembrane region" description="Helical" evidence="1">
    <location>
        <begin position="156"/>
        <end position="186"/>
    </location>
</feature>
<feature type="transmembrane region" description="Helical" evidence="1">
    <location>
        <begin position="198"/>
        <end position="215"/>
    </location>
</feature>
<reference evidence="2" key="1">
    <citation type="submission" date="2022-02" db="EMBL/GenBank/DDBJ databases">
        <title>Vibrio sp. nov., a new bacterium isolated from Bohai sea, China.</title>
        <authorList>
            <person name="Yuan Y."/>
        </authorList>
    </citation>
    <scope>NUCLEOTIDE SEQUENCE</scope>
    <source>
        <strain evidence="2">DBSS07</strain>
    </source>
</reference>
<comment type="caution">
    <text evidence="2">The sequence shown here is derived from an EMBL/GenBank/DDBJ whole genome shotgun (WGS) entry which is preliminary data.</text>
</comment>
<dbReference type="Proteomes" id="UP001155586">
    <property type="component" value="Unassembled WGS sequence"/>
</dbReference>
<proteinExistence type="predicted"/>
<evidence type="ECO:0000313" key="3">
    <source>
        <dbReference type="Proteomes" id="UP001155586"/>
    </source>
</evidence>
<name>A0A9X3HR15_9VIBR</name>
<dbReference type="EMBL" id="JAKRRX010000029">
    <property type="protein sequence ID" value="MCW8333624.1"/>
    <property type="molecule type" value="Genomic_DNA"/>
</dbReference>
<keyword evidence="3" id="KW-1185">Reference proteome</keyword>
<feature type="transmembrane region" description="Helical" evidence="1">
    <location>
        <begin position="276"/>
        <end position="296"/>
    </location>
</feature>